<feature type="domain" description="FCP1 homology" evidence="3">
    <location>
        <begin position="287"/>
        <end position="454"/>
    </location>
</feature>
<keyword evidence="1" id="KW-0813">Transport</keyword>
<dbReference type="InterPro" id="IPR004274">
    <property type="entry name" value="FCP1_dom"/>
</dbReference>
<dbReference type="PROSITE" id="PS50969">
    <property type="entry name" value="FCP1"/>
    <property type="match status" value="1"/>
</dbReference>
<dbReference type="AlphaFoldDB" id="A0AAV9PIK8"/>
<feature type="region of interest" description="Disordered" evidence="2">
    <location>
        <begin position="228"/>
        <end position="258"/>
    </location>
</feature>
<comment type="subunit">
    <text evidence="1">Component of the TIM23 complex.</text>
</comment>
<dbReference type="Proteomes" id="UP001337655">
    <property type="component" value="Unassembled WGS sequence"/>
</dbReference>
<keyword evidence="1" id="KW-0809">Transit peptide</keyword>
<dbReference type="Pfam" id="PF03031">
    <property type="entry name" value="NIF"/>
    <property type="match status" value="1"/>
</dbReference>
<evidence type="ECO:0000313" key="4">
    <source>
        <dbReference type="EMBL" id="KAK5172607.1"/>
    </source>
</evidence>
<feature type="region of interest" description="Disordered" evidence="2">
    <location>
        <begin position="1"/>
        <end position="53"/>
    </location>
</feature>
<protein>
    <recommendedName>
        <fullName evidence="1">Mitochondrial import inner membrane translocase subunit TIM50</fullName>
    </recommendedName>
</protein>
<gene>
    <name evidence="4" type="ORF">LTR77_002727</name>
</gene>
<name>A0AAV9PIK8_9PEZI</name>
<comment type="similarity">
    <text evidence="1">Belongs to the TIM50 family.</text>
</comment>
<accession>A0AAV9PIK8</accession>
<evidence type="ECO:0000256" key="1">
    <source>
        <dbReference type="RuleBase" id="RU365079"/>
    </source>
</evidence>
<reference evidence="4 5" key="1">
    <citation type="submission" date="2023-08" db="EMBL/GenBank/DDBJ databases">
        <title>Black Yeasts Isolated from many extreme environments.</title>
        <authorList>
            <person name="Coleine C."/>
            <person name="Stajich J.E."/>
            <person name="Selbmann L."/>
        </authorList>
    </citation>
    <scope>NUCLEOTIDE SEQUENCE [LARGE SCALE GENOMIC DNA]</scope>
    <source>
        <strain evidence="4 5">CCFEE 5935</strain>
    </source>
</reference>
<feature type="compositionally biased region" description="Polar residues" evidence="2">
    <location>
        <begin position="79"/>
        <end position="89"/>
    </location>
</feature>
<dbReference type="GeneID" id="89924074"/>
<dbReference type="GO" id="GO:0005744">
    <property type="term" value="C:TIM23 mitochondrial import inner membrane translocase complex"/>
    <property type="evidence" value="ECO:0007669"/>
    <property type="project" value="UniProtKB-UniRule"/>
</dbReference>
<feature type="compositionally biased region" description="Polar residues" evidence="2">
    <location>
        <begin position="19"/>
        <end position="29"/>
    </location>
</feature>
<dbReference type="GO" id="GO:0015031">
    <property type="term" value="P:protein transport"/>
    <property type="evidence" value="ECO:0007669"/>
    <property type="project" value="UniProtKB-KW"/>
</dbReference>
<sequence>MDPSRQYIPVRQRFGLAPSASSGHGNSEVSHPYPASQGFYQPPQDEYAGRGGGFGGAAFAGQPAVGGYQGWGQQGWNGESTSTAQASRPSTDYDYGYYGNVTGGWSGGGWQQSYAGYGTAAPFGATQGQSSFGYDYRGYASSWDGCGWQPGQQYHAQRESGSMGATTSTQQQAQQAYQRAAEYFHHHGCYPPLNMLTPPALHVEEDGGVRLSPPTAAFNNLGIQPIATGNYASAPPGQQPQPKYPRRSHKAQKAERTKRDELVRILPVPRPTQEYIQASGAAPKTLATARPLLVILDLNGTLLHRSDRSTSFLGRPNVATFLDYLFENHKVMVWSSAGPKNVRGMTDQLFTKKQKQKLVDVWARDKLRIPGNLAQYRLQVYKRLTWVWEDKAVQAAQPDAEGKWDQANTVLIDDSAEKAASEPFNVVQLEEFEGREDQMQSDVLGDVMRYLEELKVQADVSVYMRKTPFA</sequence>
<feature type="region of interest" description="Disordered" evidence="2">
    <location>
        <begin position="70"/>
        <end position="89"/>
    </location>
</feature>
<evidence type="ECO:0000259" key="3">
    <source>
        <dbReference type="PROSITE" id="PS50969"/>
    </source>
</evidence>
<keyword evidence="5" id="KW-1185">Reference proteome</keyword>
<comment type="caution">
    <text evidence="4">The sequence shown here is derived from an EMBL/GenBank/DDBJ whole genome shotgun (WGS) entry which is preliminary data.</text>
</comment>
<comment type="subcellular location">
    <subcellularLocation>
        <location evidence="1">Mitochondrion inner membrane</location>
        <topology evidence="1">Single-pass membrane protein</topology>
    </subcellularLocation>
</comment>
<evidence type="ECO:0000313" key="5">
    <source>
        <dbReference type="Proteomes" id="UP001337655"/>
    </source>
</evidence>
<keyword evidence="1" id="KW-0496">Mitochondrion</keyword>
<dbReference type="InterPro" id="IPR050365">
    <property type="entry name" value="TIM50"/>
</dbReference>
<dbReference type="InterPro" id="IPR036412">
    <property type="entry name" value="HAD-like_sf"/>
</dbReference>
<comment type="function">
    <text evidence="1">Essential component of the TIM23 complex, a complex that mediates the translocation of transit peptide-containing proteins across the mitochondrial inner membrane.</text>
</comment>
<keyword evidence="1" id="KW-0811">Translocation</keyword>
<keyword evidence="1" id="KW-0653">Protein transport</keyword>
<proteinExistence type="inferred from homology"/>
<dbReference type="Gene3D" id="3.40.50.1000">
    <property type="entry name" value="HAD superfamily/HAD-like"/>
    <property type="match status" value="1"/>
</dbReference>
<dbReference type="EMBL" id="JAVRRT010000004">
    <property type="protein sequence ID" value="KAK5172607.1"/>
    <property type="molecule type" value="Genomic_DNA"/>
</dbReference>
<dbReference type="SMART" id="SM00577">
    <property type="entry name" value="CPDc"/>
    <property type="match status" value="1"/>
</dbReference>
<dbReference type="RefSeq" id="XP_064661325.1">
    <property type="nucleotide sequence ID" value="XM_064799986.1"/>
</dbReference>
<dbReference type="PANTHER" id="PTHR12210">
    <property type="entry name" value="DULLARD PROTEIN PHOSPHATASE"/>
    <property type="match status" value="1"/>
</dbReference>
<dbReference type="SUPFAM" id="SSF56784">
    <property type="entry name" value="HAD-like"/>
    <property type="match status" value="1"/>
</dbReference>
<evidence type="ECO:0000256" key="2">
    <source>
        <dbReference type="SAM" id="MobiDB-lite"/>
    </source>
</evidence>
<dbReference type="InterPro" id="IPR023214">
    <property type="entry name" value="HAD_sf"/>
</dbReference>
<organism evidence="4 5">
    <name type="scientific">Saxophila tyrrhenica</name>
    <dbReference type="NCBI Taxonomy" id="1690608"/>
    <lineage>
        <taxon>Eukaryota</taxon>
        <taxon>Fungi</taxon>
        <taxon>Dikarya</taxon>
        <taxon>Ascomycota</taxon>
        <taxon>Pezizomycotina</taxon>
        <taxon>Dothideomycetes</taxon>
        <taxon>Dothideomycetidae</taxon>
        <taxon>Mycosphaerellales</taxon>
        <taxon>Extremaceae</taxon>
        <taxon>Saxophila</taxon>
    </lineage>
</organism>